<gene>
    <name evidence="9" type="primary">wdr83</name>
    <name evidence="9" type="ORF">SNAT2548_LOCUS10586</name>
</gene>
<dbReference type="PROSITE" id="PS00678">
    <property type="entry name" value="WD_REPEATS_1"/>
    <property type="match status" value="1"/>
</dbReference>
<proteinExistence type="inferred from homology"/>
<dbReference type="PROSITE" id="PS50020">
    <property type="entry name" value="WW_DOMAIN_2"/>
    <property type="match status" value="1"/>
</dbReference>
<dbReference type="PRINTS" id="PR00320">
    <property type="entry name" value="GPROTEINBRPT"/>
</dbReference>
<dbReference type="PANTHER" id="PTHR22842:SF3">
    <property type="entry name" value="WD REPEAT DOMAIN-CONTAINING PROTEIN 83"/>
    <property type="match status" value="1"/>
</dbReference>
<dbReference type="InterPro" id="IPR020472">
    <property type="entry name" value="WD40_PAC1"/>
</dbReference>
<dbReference type="CDD" id="cd00200">
    <property type="entry name" value="WD40"/>
    <property type="match status" value="1"/>
</dbReference>
<comment type="caution">
    <text evidence="9">The sequence shown here is derived from an EMBL/GenBank/DDBJ whole genome shotgun (WGS) entry which is preliminary data.</text>
</comment>
<feature type="compositionally biased region" description="Low complexity" evidence="7">
    <location>
        <begin position="652"/>
        <end position="669"/>
    </location>
</feature>
<evidence type="ECO:0000256" key="5">
    <source>
        <dbReference type="ARBA" id="ARBA00038145"/>
    </source>
</evidence>
<evidence type="ECO:0000256" key="6">
    <source>
        <dbReference type="PROSITE-ProRule" id="PRU00221"/>
    </source>
</evidence>
<dbReference type="Gene3D" id="2.130.10.10">
    <property type="entry name" value="YVTN repeat-like/Quinoprotein amine dehydrogenase"/>
    <property type="match status" value="1"/>
</dbReference>
<dbReference type="SUPFAM" id="SSF51045">
    <property type="entry name" value="WW domain"/>
    <property type="match status" value="1"/>
</dbReference>
<feature type="compositionally biased region" description="Basic and acidic residues" evidence="7">
    <location>
        <begin position="635"/>
        <end position="651"/>
    </location>
</feature>
<dbReference type="Proteomes" id="UP000604046">
    <property type="component" value="Unassembled WGS sequence"/>
</dbReference>
<dbReference type="InterPro" id="IPR019775">
    <property type="entry name" value="WD40_repeat_CS"/>
</dbReference>
<dbReference type="InterPro" id="IPR036322">
    <property type="entry name" value="WD40_repeat_dom_sf"/>
</dbReference>
<dbReference type="InterPro" id="IPR036020">
    <property type="entry name" value="WW_dom_sf"/>
</dbReference>
<dbReference type="PANTHER" id="PTHR22842">
    <property type="entry name" value="WD40 REPEAT PROTEIN"/>
    <property type="match status" value="1"/>
</dbReference>
<keyword evidence="3 6" id="KW-0853">WD repeat</keyword>
<dbReference type="InterPro" id="IPR051980">
    <property type="entry name" value="WD_repeat_MORG1"/>
</dbReference>
<sequence>MRSRSVLGKDKSVRLWNPHSGKHIKKFAGCHNQEVNDVRIAADNSKFVSCGSDKLIFLWDVTSGQAIRKLVGHDRKVNALAFGPKEDVLLSASHDKTVKIWDMRTRSRAPIQTLSDAADSILCLLVHKDEIITGSVDGGLRHYDVRKGQMVTDQLLQPIGSISVSDDGQCLLVSTLDSTIRLLEHEDGSELAIYSGHVNRRVKLRSCLDPSDSFVISGSEDGMLHFWELVEATPLRRSKSHEAAILCLAFHGEALATAAADGVIKVWMLGSSEVFTFATAAVMLSLELARGDCRRQRFQTSEAFDSMIADLSARMEKHFQANPEFVIADLDISQNKLTVSQFQTLFLLLSTAGVRVVRFRMFGCATLTDEVLKVISEYLRSLRADWAPSEMHLSDCAITAEGFRVFCSALEDTDLFPRQVAPSSLMGQPLYLRMENNYIDEAVIREKVDAGLIQPFTKVGGARTVSMQGGPKVNLLVRAANSNFGQRTGPPPAPENAPPPKQVWNQNQQSQAWSTQAGWMWPMGKGVKGGKGKGFGGCGWGTSSGAAGRPPPLAAALVGLAALAAPAAGKWPVPAAPLRPQATRVQGSQAQTWSGQQSSWQSGNWNSDWSGSSSWSGNDWTTNNSSSWKSGQTSWEKDTAGWENRGDRGQKQEWQSPQQGQPQQGFRGQAADSSDDRSRTPRGRSSVPPAAEKAQQAEQVPHPWEVHHCSEYQLDYYWNSETGESVWEKPTT</sequence>
<dbReference type="PROSITE" id="PS50082">
    <property type="entry name" value="WD_REPEATS_2"/>
    <property type="match status" value="4"/>
</dbReference>
<dbReference type="SMART" id="SM00456">
    <property type="entry name" value="WW"/>
    <property type="match status" value="1"/>
</dbReference>
<dbReference type="SUPFAM" id="SSF52047">
    <property type="entry name" value="RNI-like"/>
    <property type="match status" value="1"/>
</dbReference>
<dbReference type="InterPro" id="IPR001202">
    <property type="entry name" value="WW_dom"/>
</dbReference>
<keyword evidence="2" id="KW-0963">Cytoplasm</keyword>
<protein>
    <submittedName>
        <fullName evidence="9">Wdr83 protein</fullName>
    </submittedName>
</protein>
<evidence type="ECO:0000256" key="7">
    <source>
        <dbReference type="SAM" id="MobiDB-lite"/>
    </source>
</evidence>
<dbReference type="InterPro" id="IPR001680">
    <property type="entry name" value="WD40_rpt"/>
</dbReference>
<dbReference type="OrthoDB" id="71437at2759"/>
<dbReference type="InterPro" id="IPR015943">
    <property type="entry name" value="WD40/YVTN_repeat-like_dom_sf"/>
</dbReference>
<keyword evidence="10" id="KW-1185">Reference proteome</keyword>
<comment type="subcellular location">
    <subcellularLocation>
        <location evidence="1">Cytoplasm</location>
    </subcellularLocation>
</comment>
<organism evidence="9 10">
    <name type="scientific">Symbiodinium natans</name>
    <dbReference type="NCBI Taxonomy" id="878477"/>
    <lineage>
        <taxon>Eukaryota</taxon>
        <taxon>Sar</taxon>
        <taxon>Alveolata</taxon>
        <taxon>Dinophyceae</taxon>
        <taxon>Suessiales</taxon>
        <taxon>Symbiodiniaceae</taxon>
        <taxon>Symbiodinium</taxon>
    </lineage>
</organism>
<dbReference type="CDD" id="cd00201">
    <property type="entry name" value="WW"/>
    <property type="match status" value="1"/>
</dbReference>
<feature type="repeat" description="WD" evidence="6">
    <location>
        <begin position="238"/>
        <end position="277"/>
    </location>
</feature>
<dbReference type="EMBL" id="CAJNDS010000879">
    <property type="protein sequence ID" value="CAE7239098.1"/>
    <property type="molecule type" value="Genomic_DNA"/>
</dbReference>
<dbReference type="Gene3D" id="2.20.70.10">
    <property type="match status" value="1"/>
</dbReference>
<evidence type="ECO:0000256" key="2">
    <source>
        <dbReference type="ARBA" id="ARBA00022490"/>
    </source>
</evidence>
<feature type="region of interest" description="Disordered" evidence="7">
    <location>
        <begin position="580"/>
        <end position="703"/>
    </location>
</feature>
<dbReference type="AlphaFoldDB" id="A0A812KZU0"/>
<dbReference type="Pfam" id="PF00397">
    <property type="entry name" value="WW"/>
    <property type="match status" value="1"/>
</dbReference>
<dbReference type="Gene3D" id="3.80.10.10">
    <property type="entry name" value="Ribonuclease Inhibitor"/>
    <property type="match status" value="1"/>
</dbReference>
<evidence type="ECO:0000256" key="1">
    <source>
        <dbReference type="ARBA" id="ARBA00004496"/>
    </source>
</evidence>
<dbReference type="SUPFAM" id="SSF50978">
    <property type="entry name" value="WD40 repeat-like"/>
    <property type="match status" value="1"/>
</dbReference>
<feature type="domain" description="WW" evidence="8">
    <location>
        <begin position="698"/>
        <end position="732"/>
    </location>
</feature>
<name>A0A812KZU0_9DINO</name>
<dbReference type="GO" id="GO:0005737">
    <property type="term" value="C:cytoplasm"/>
    <property type="evidence" value="ECO:0007669"/>
    <property type="project" value="UniProtKB-SubCell"/>
</dbReference>
<feature type="repeat" description="WD" evidence="6">
    <location>
        <begin position="208"/>
        <end position="237"/>
    </location>
</feature>
<dbReference type="Pfam" id="PF00400">
    <property type="entry name" value="WD40"/>
    <property type="match status" value="4"/>
</dbReference>
<feature type="compositionally biased region" description="Low complexity" evidence="7">
    <location>
        <begin position="687"/>
        <end position="701"/>
    </location>
</feature>
<reference evidence="9" key="1">
    <citation type="submission" date="2021-02" db="EMBL/GenBank/DDBJ databases">
        <authorList>
            <person name="Dougan E. K."/>
            <person name="Rhodes N."/>
            <person name="Thang M."/>
            <person name="Chan C."/>
        </authorList>
    </citation>
    <scope>NUCLEOTIDE SEQUENCE</scope>
</reference>
<accession>A0A812KZU0</accession>
<feature type="compositionally biased region" description="Pro residues" evidence="7">
    <location>
        <begin position="489"/>
        <end position="501"/>
    </location>
</feature>
<feature type="compositionally biased region" description="Low complexity" evidence="7">
    <location>
        <begin position="586"/>
        <end position="631"/>
    </location>
</feature>
<keyword evidence="4" id="KW-0677">Repeat</keyword>
<evidence type="ECO:0000259" key="8">
    <source>
        <dbReference type="PROSITE" id="PS50020"/>
    </source>
</evidence>
<feature type="repeat" description="WD" evidence="6">
    <location>
        <begin position="28"/>
        <end position="69"/>
    </location>
</feature>
<evidence type="ECO:0000313" key="9">
    <source>
        <dbReference type="EMBL" id="CAE7239098.1"/>
    </source>
</evidence>
<evidence type="ECO:0000256" key="4">
    <source>
        <dbReference type="ARBA" id="ARBA00022737"/>
    </source>
</evidence>
<dbReference type="InterPro" id="IPR032675">
    <property type="entry name" value="LRR_dom_sf"/>
</dbReference>
<evidence type="ECO:0000313" key="10">
    <source>
        <dbReference type="Proteomes" id="UP000604046"/>
    </source>
</evidence>
<dbReference type="GO" id="GO:0000398">
    <property type="term" value="P:mRNA splicing, via spliceosome"/>
    <property type="evidence" value="ECO:0007669"/>
    <property type="project" value="TreeGrafter"/>
</dbReference>
<feature type="repeat" description="WD" evidence="6">
    <location>
        <begin position="70"/>
        <end position="111"/>
    </location>
</feature>
<feature type="region of interest" description="Disordered" evidence="7">
    <location>
        <begin position="482"/>
        <end position="503"/>
    </location>
</feature>
<dbReference type="GO" id="GO:0071013">
    <property type="term" value="C:catalytic step 2 spliceosome"/>
    <property type="evidence" value="ECO:0007669"/>
    <property type="project" value="TreeGrafter"/>
</dbReference>
<comment type="similarity">
    <text evidence="5">Belongs to the WD repeat MORG1 family.</text>
</comment>
<evidence type="ECO:0000256" key="3">
    <source>
        <dbReference type="ARBA" id="ARBA00022574"/>
    </source>
</evidence>
<dbReference type="SMART" id="SM00320">
    <property type="entry name" value="WD40"/>
    <property type="match status" value="6"/>
</dbReference>
<dbReference type="PROSITE" id="PS50294">
    <property type="entry name" value="WD_REPEATS_REGION"/>
    <property type="match status" value="3"/>
</dbReference>